<evidence type="ECO:0000259" key="6">
    <source>
        <dbReference type="Pfam" id="PF01212"/>
    </source>
</evidence>
<proteinExistence type="inferred from homology"/>
<dbReference type="PIRSF" id="PIRSF017617">
    <property type="entry name" value="Thr_aldolase"/>
    <property type="match status" value="1"/>
</dbReference>
<dbReference type="SUPFAM" id="SSF53383">
    <property type="entry name" value="PLP-dependent transferases"/>
    <property type="match status" value="1"/>
</dbReference>
<dbReference type="GO" id="GO:0006545">
    <property type="term" value="P:glycine biosynthetic process"/>
    <property type="evidence" value="ECO:0007669"/>
    <property type="project" value="TreeGrafter"/>
</dbReference>
<name>U5KLY4_9TRYP</name>
<dbReference type="InterPro" id="IPR015424">
    <property type="entry name" value="PyrdxlP-dep_Trfase"/>
</dbReference>
<evidence type="ECO:0000256" key="2">
    <source>
        <dbReference type="ARBA" id="ARBA00006966"/>
    </source>
</evidence>
<keyword evidence="4 7" id="KW-0456">Lyase</keyword>
<dbReference type="GO" id="GO:0008732">
    <property type="term" value="F:L-allo-threonine aldolase activity"/>
    <property type="evidence" value="ECO:0007669"/>
    <property type="project" value="TreeGrafter"/>
</dbReference>
<evidence type="ECO:0000256" key="4">
    <source>
        <dbReference type="ARBA" id="ARBA00023239"/>
    </source>
</evidence>
<dbReference type="GO" id="GO:0006567">
    <property type="term" value="P:L-threonine catabolic process"/>
    <property type="evidence" value="ECO:0007669"/>
    <property type="project" value="TreeGrafter"/>
</dbReference>
<dbReference type="FunFam" id="3.40.640.10:FF:000030">
    <property type="entry name" value="Low-specificity L-threonine aldolase"/>
    <property type="match status" value="1"/>
</dbReference>
<dbReference type="Gene3D" id="3.90.1150.10">
    <property type="entry name" value="Aspartate Aminotransferase, domain 1"/>
    <property type="match status" value="1"/>
</dbReference>
<dbReference type="InterPro" id="IPR001597">
    <property type="entry name" value="ArAA_b-elim_lyase/Thr_aldolase"/>
</dbReference>
<feature type="modified residue" description="N6-(pyridoxal phosphate)lysine" evidence="5">
    <location>
        <position position="208"/>
    </location>
</feature>
<dbReference type="InterPro" id="IPR015422">
    <property type="entry name" value="PyrdxlP-dep_Trfase_small"/>
</dbReference>
<dbReference type="EC" id="4.1.2.5" evidence="7"/>
<evidence type="ECO:0000256" key="1">
    <source>
        <dbReference type="ARBA" id="ARBA00001933"/>
    </source>
</evidence>
<evidence type="ECO:0000313" key="7">
    <source>
        <dbReference type="EMBL" id="AGT02741.1"/>
    </source>
</evidence>
<feature type="domain" description="Aromatic amino acid beta-eliminating lyase/threonine aldolase" evidence="6">
    <location>
        <begin position="9"/>
        <end position="276"/>
    </location>
</feature>
<organism evidence="7">
    <name type="scientific">Strigomonas galati</name>
    <dbReference type="NCBI Taxonomy" id="1003336"/>
    <lineage>
        <taxon>Eukaryota</taxon>
        <taxon>Discoba</taxon>
        <taxon>Euglenozoa</taxon>
        <taxon>Kinetoplastea</taxon>
        <taxon>Metakinetoplastina</taxon>
        <taxon>Trypanosomatida</taxon>
        <taxon>Trypanosomatidae</taxon>
        <taxon>Strigomonadinae</taxon>
        <taxon>Strigomonas</taxon>
    </lineage>
</organism>
<evidence type="ECO:0000256" key="5">
    <source>
        <dbReference type="PIRSR" id="PIRSR017617-1"/>
    </source>
</evidence>
<accession>U5KLY4</accession>
<comment type="cofactor">
    <cofactor evidence="1">
        <name>pyridoxal 5'-phosphate</name>
        <dbReference type="ChEBI" id="CHEBI:597326"/>
    </cofactor>
</comment>
<dbReference type="InterPro" id="IPR023603">
    <property type="entry name" value="Low_specificity_L-TA-like"/>
</dbReference>
<reference evidence="7" key="1">
    <citation type="submission" date="2013-01" db="EMBL/GenBank/DDBJ databases">
        <title>Genomic Cooperation Between Trypanosomatids and Their Bacterial Endosymbionts in the Synthesis of Essential Amino Acids Heavily Influenced by Multiple Lateral Gene Transfer Events.</title>
        <authorList>
            <person name="Alves J.M.P."/>
            <person name="Klein C."/>
            <person name="Maia da Silva F."/>
            <person name="Costa Martins A.G."/>
            <person name="Serrano M.G."/>
            <person name="Buck G.A."/>
            <person name="Vasconcelos A.T.R."/>
            <person name="France-Sagot M."/>
            <person name="Teixeira M.M.G."/>
            <person name="Motta M.C.M."/>
            <person name="Camargo E.P."/>
        </authorList>
    </citation>
    <scope>NUCLEOTIDE SEQUENCE</scope>
</reference>
<dbReference type="Pfam" id="PF01212">
    <property type="entry name" value="Beta_elim_lyase"/>
    <property type="match status" value="1"/>
</dbReference>
<dbReference type="NCBIfam" id="NF007825">
    <property type="entry name" value="PRK10534.1"/>
    <property type="match status" value="1"/>
</dbReference>
<dbReference type="PANTHER" id="PTHR48097">
    <property type="entry name" value="L-THREONINE ALDOLASE-RELATED"/>
    <property type="match status" value="1"/>
</dbReference>
<dbReference type="GO" id="GO:0005829">
    <property type="term" value="C:cytosol"/>
    <property type="evidence" value="ECO:0007669"/>
    <property type="project" value="TreeGrafter"/>
</dbReference>
<dbReference type="AlphaFoldDB" id="U5KLY4"/>
<dbReference type="Gene3D" id="3.40.640.10">
    <property type="entry name" value="Type I PLP-dependent aspartate aminotransferase-like (Major domain)"/>
    <property type="match status" value="1"/>
</dbReference>
<dbReference type="PANTHER" id="PTHR48097:SF9">
    <property type="entry name" value="L-THREONINE ALDOLASE"/>
    <property type="match status" value="1"/>
</dbReference>
<dbReference type="InterPro" id="IPR015421">
    <property type="entry name" value="PyrdxlP-dep_Trfase_major"/>
</dbReference>
<evidence type="ECO:0000256" key="3">
    <source>
        <dbReference type="ARBA" id="ARBA00022898"/>
    </source>
</evidence>
<comment type="similarity">
    <text evidence="2">Belongs to the threonine aldolase family.</text>
</comment>
<sequence>MSEPTHVIDIRSDTVSLPSEAMRQVMAAAEVGDDVYREDPTCIKLEETAAALVGKEAAVYVCSGTMGNLLACMVYGAQPMTEIIIGQKAHVMRFERGGINLLGHASTYQIPNDADGKLPLESIREVLSQPPDIHRTLARAVFLENTYNGHVLPHSYVQQVRQLCDEVRDRKVALHCDGARLWNAAIAQNLTMKEVSEPFDSVQCCLSKGLGAPIGGFLAGTKEFVDMARQFRKMIGGGMRQAGIVAAAGLYAMEHNFLRLREDHDNAKLMVRLLQEGLAGYTNNVTIFPTETNIFFMEFARSVSKETFLAECKKQNILVSPFNPKGVRIVLNINVTTEDARHAAKVIIEVLQNLSQ</sequence>
<protein>
    <submittedName>
        <fullName evidence="7">Threonine aldolase</fullName>
        <ecNumber evidence="7">4.1.2.5</ecNumber>
    </submittedName>
</protein>
<keyword evidence="3" id="KW-0663">Pyridoxal phosphate</keyword>
<dbReference type="EMBL" id="KC545211">
    <property type="protein sequence ID" value="AGT02741.1"/>
    <property type="molecule type" value="Genomic_DNA"/>
</dbReference>
<dbReference type="NCBIfam" id="NF041359">
    <property type="entry name" value="GntG_guanitoxin"/>
    <property type="match status" value="1"/>
</dbReference>